<sequence length="574" mass="63707">MAIGMGLGIKQAATNAFFPLSPLHLPFFLRHSFLPFRLHVLATDIPRSSAFSSFGTSSVNIMSWPCLLRNGYGRVQMSGRQDIIAISSWNAAPCKSRSVVAAASAETLVTKKERPSAGNSSAIEKKDSDGPDRTSWRPSIDFKWIRDNKDAMAANVINRKTAADVEKVVQLYEQSCHLRGEVDKLRAERNAVANAMKGKVEASKREELIEQGKQLKERLAGLEEQLTKISELLYFEGQRIPNTTHPSVPIGPEENAVVRKQVGVKREFTFPVKDHMELGLALDLFDFEAAAEVSGNKFYYLKNEAVLLELALINWSVAQLTRKGFVPLSTPDIVRSNVVEKCGFQPRGQNTQIYSIEGTDLCLAGTAEIPVGGLYMDQIVSNSVLPLKLVAFSHCFRTEAGAAGSATRGLYRVHQFSKVEMFIICCPEHSEAFHEELISIEEELFDSLGLHFKILDMATEDLGAPAHRKFDIEAWMPGLDRYGEISSASNCTDYQSRRLNIRYRPVSEALAVKKVKGSLPPLQFVHTLNATACAVPRMIISILENYQQEDGSIIIPEVLQPYMGGLGFIRARKL</sequence>
<dbReference type="Proteomes" id="UP001162992">
    <property type="component" value="Chromosome 20"/>
</dbReference>
<accession>A0ACC2ARQ8</accession>
<keyword evidence="2" id="KW-1185">Reference proteome</keyword>
<gene>
    <name evidence="1" type="ORF">O6H91_20G073000</name>
</gene>
<evidence type="ECO:0000313" key="1">
    <source>
        <dbReference type="EMBL" id="KAJ7520222.1"/>
    </source>
</evidence>
<evidence type="ECO:0000313" key="2">
    <source>
        <dbReference type="Proteomes" id="UP001162992"/>
    </source>
</evidence>
<reference evidence="2" key="1">
    <citation type="journal article" date="2024" name="Proc. Natl. Acad. Sci. U.S.A.">
        <title>Extraordinary preservation of gene collinearity over three hundred million years revealed in homosporous lycophytes.</title>
        <authorList>
            <person name="Li C."/>
            <person name="Wickell D."/>
            <person name="Kuo L.Y."/>
            <person name="Chen X."/>
            <person name="Nie B."/>
            <person name="Liao X."/>
            <person name="Peng D."/>
            <person name="Ji J."/>
            <person name="Jenkins J."/>
            <person name="Williams M."/>
            <person name="Shu S."/>
            <person name="Plott C."/>
            <person name="Barry K."/>
            <person name="Rajasekar S."/>
            <person name="Grimwood J."/>
            <person name="Han X."/>
            <person name="Sun S."/>
            <person name="Hou Z."/>
            <person name="He W."/>
            <person name="Dai G."/>
            <person name="Sun C."/>
            <person name="Schmutz J."/>
            <person name="Leebens-Mack J.H."/>
            <person name="Li F.W."/>
            <person name="Wang L."/>
        </authorList>
    </citation>
    <scope>NUCLEOTIDE SEQUENCE [LARGE SCALE GENOMIC DNA]</scope>
    <source>
        <strain evidence="2">cv. PW_Plant_1</strain>
    </source>
</reference>
<protein>
    <submittedName>
        <fullName evidence="1">Uncharacterized protein</fullName>
    </submittedName>
</protein>
<dbReference type="EMBL" id="CM055111">
    <property type="protein sequence ID" value="KAJ7520222.1"/>
    <property type="molecule type" value="Genomic_DNA"/>
</dbReference>
<organism evidence="1 2">
    <name type="scientific">Diphasiastrum complanatum</name>
    <name type="common">Issler's clubmoss</name>
    <name type="synonym">Lycopodium complanatum</name>
    <dbReference type="NCBI Taxonomy" id="34168"/>
    <lineage>
        <taxon>Eukaryota</taxon>
        <taxon>Viridiplantae</taxon>
        <taxon>Streptophyta</taxon>
        <taxon>Embryophyta</taxon>
        <taxon>Tracheophyta</taxon>
        <taxon>Lycopodiopsida</taxon>
        <taxon>Lycopodiales</taxon>
        <taxon>Lycopodiaceae</taxon>
        <taxon>Lycopodioideae</taxon>
        <taxon>Diphasiastrum</taxon>
    </lineage>
</organism>
<proteinExistence type="predicted"/>
<comment type="caution">
    <text evidence="1">The sequence shown here is derived from an EMBL/GenBank/DDBJ whole genome shotgun (WGS) entry which is preliminary data.</text>
</comment>
<name>A0ACC2ARQ8_DIPCM</name>